<gene>
    <name evidence="1" type="ORF">NLJ89_g10778</name>
</gene>
<proteinExistence type="predicted"/>
<dbReference type="AlphaFoldDB" id="A0A9W8MSA3"/>
<protein>
    <submittedName>
        <fullName evidence="1">Uncharacterized protein</fullName>
    </submittedName>
</protein>
<name>A0A9W8MSA3_9AGAR</name>
<keyword evidence="2" id="KW-1185">Reference proteome</keyword>
<dbReference type="Proteomes" id="UP001148786">
    <property type="component" value="Unassembled WGS sequence"/>
</dbReference>
<comment type="caution">
    <text evidence="1">The sequence shown here is derived from an EMBL/GenBank/DDBJ whole genome shotgun (WGS) entry which is preliminary data.</text>
</comment>
<evidence type="ECO:0000313" key="2">
    <source>
        <dbReference type="Proteomes" id="UP001148786"/>
    </source>
</evidence>
<evidence type="ECO:0000313" key="1">
    <source>
        <dbReference type="EMBL" id="KAJ3494590.1"/>
    </source>
</evidence>
<accession>A0A9W8MSA3</accession>
<reference evidence="1" key="1">
    <citation type="submission" date="2022-07" db="EMBL/GenBank/DDBJ databases">
        <title>Genome Sequence of Agrocybe chaxingu.</title>
        <authorList>
            <person name="Buettner E."/>
        </authorList>
    </citation>
    <scope>NUCLEOTIDE SEQUENCE</scope>
    <source>
        <strain evidence="1">MP-N11</strain>
    </source>
</reference>
<dbReference type="OrthoDB" id="10433393at2759"/>
<dbReference type="EMBL" id="JANKHO010002115">
    <property type="protein sequence ID" value="KAJ3494590.1"/>
    <property type="molecule type" value="Genomic_DNA"/>
</dbReference>
<sequence>MARARHLGIGANYIATDVVPFLQFRMLVDSPSVLSLRASQRAKKLRTLKVVNPPLHYTRLSPAMLPLAGLTEVLLTEGISLSRWLEVMRGCPLTQTGSFVILGQASDFPGNLAGIKPSLMKDLKDLTLKVAKYDFGLPKALNLLCLPHLRRFGLGAVHLEDHDPAVHTDSLGPIPAFRNLDSFPLIGANLLTSASLEDAASFAVFALMAGSIFAPDKRSILPKLEIMHVMFAGLKVEDLEGYGLTWLSTIIKARCVAGLGT</sequence>
<organism evidence="1 2">
    <name type="scientific">Agrocybe chaxingu</name>
    <dbReference type="NCBI Taxonomy" id="84603"/>
    <lineage>
        <taxon>Eukaryota</taxon>
        <taxon>Fungi</taxon>
        <taxon>Dikarya</taxon>
        <taxon>Basidiomycota</taxon>
        <taxon>Agaricomycotina</taxon>
        <taxon>Agaricomycetes</taxon>
        <taxon>Agaricomycetidae</taxon>
        <taxon>Agaricales</taxon>
        <taxon>Agaricineae</taxon>
        <taxon>Strophariaceae</taxon>
        <taxon>Agrocybe</taxon>
    </lineage>
</organism>